<dbReference type="EMBL" id="GHWJ01007526">
    <property type="protein sequence ID" value="NOV40263.1"/>
    <property type="molecule type" value="Transcribed_RNA"/>
</dbReference>
<dbReference type="GO" id="GO:0000981">
    <property type="term" value="F:DNA-binding transcription factor activity, RNA polymerase II-specific"/>
    <property type="evidence" value="ECO:0007669"/>
    <property type="project" value="TreeGrafter"/>
</dbReference>
<dbReference type="InterPro" id="IPR004826">
    <property type="entry name" value="bZIP_Maf"/>
</dbReference>
<dbReference type="SUPFAM" id="SSF47454">
    <property type="entry name" value="A DNA-binding domain in eukaryotic transcription factors"/>
    <property type="match status" value="1"/>
</dbReference>
<name>A0A6M2D297_RHIMP</name>
<evidence type="ECO:0000256" key="1">
    <source>
        <dbReference type="ARBA" id="ARBA00023015"/>
    </source>
</evidence>
<evidence type="ECO:0000313" key="6">
    <source>
        <dbReference type="EMBL" id="NOV40263.1"/>
    </source>
</evidence>
<evidence type="ECO:0000256" key="3">
    <source>
        <dbReference type="ARBA" id="ARBA00023163"/>
    </source>
</evidence>
<evidence type="ECO:0000256" key="4">
    <source>
        <dbReference type="SAM" id="Coils"/>
    </source>
</evidence>
<dbReference type="Pfam" id="PF03131">
    <property type="entry name" value="bZIP_Maf"/>
    <property type="match status" value="1"/>
</dbReference>
<dbReference type="VEuPathDB" id="VectorBase:LOC119164951"/>
<dbReference type="GO" id="GO:0005634">
    <property type="term" value="C:nucleus"/>
    <property type="evidence" value="ECO:0007669"/>
    <property type="project" value="TreeGrafter"/>
</dbReference>
<dbReference type="InterPro" id="IPR024874">
    <property type="entry name" value="Transcription_factor_Maf_fam"/>
</dbReference>
<accession>A0A6M2D297</accession>
<keyword evidence="3" id="KW-0804">Transcription</keyword>
<dbReference type="Gene3D" id="1.20.5.170">
    <property type="match status" value="1"/>
</dbReference>
<keyword evidence="4" id="KW-0175">Coiled coil</keyword>
<dbReference type="AlphaFoldDB" id="A0A6M2D297"/>
<feature type="domain" description="BZIP" evidence="5">
    <location>
        <begin position="95"/>
        <end position="159"/>
    </location>
</feature>
<dbReference type="GO" id="GO:0000978">
    <property type="term" value="F:RNA polymerase II cis-regulatory region sequence-specific DNA binding"/>
    <property type="evidence" value="ECO:0007669"/>
    <property type="project" value="TreeGrafter"/>
</dbReference>
<dbReference type="PANTHER" id="PTHR10129:SF48">
    <property type="entry name" value="MAF-S, ISOFORM B"/>
    <property type="match status" value="1"/>
</dbReference>
<proteinExistence type="predicted"/>
<reference evidence="6" key="1">
    <citation type="submission" date="2019-09" db="EMBL/GenBank/DDBJ databases">
        <title>Organ-specific transcriptomic study of the physiology of the cattle tick, Rhipicephalus microplus.</title>
        <authorList>
            <person name="Tirloni L."/>
            <person name="Braz G."/>
            <person name="Gandara A.C.P."/>
            <person name="Sabadin G.A."/>
            <person name="da Silva R.M."/>
            <person name="Guizzo M.G."/>
            <person name="Machado J.A."/>
            <person name="Costa E.P."/>
            <person name="Gomes H.F."/>
            <person name="Moraes J."/>
            <person name="Mota M.B.S."/>
            <person name="Mesquita R.D."/>
            <person name="Alvarenga P.H."/>
            <person name="Alves F."/>
            <person name="Seixas A."/>
            <person name="da Fonseca R.N."/>
            <person name="Fogaca A."/>
            <person name="Logullo C."/>
            <person name="Tanaka A."/>
            <person name="Daffre S."/>
            <person name="Termignoni C."/>
            <person name="Vaz I.S.Jr."/>
            <person name="Oliveira P.L."/>
            <person name="Ribeiro J.M."/>
        </authorList>
    </citation>
    <scope>NUCLEOTIDE SEQUENCE</scope>
    <source>
        <strain evidence="6">Porto Alegre</strain>
    </source>
</reference>
<evidence type="ECO:0000259" key="5">
    <source>
        <dbReference type="SMART" id="SM00338"/>
    </source>
</evidence>
<protein>
    <submittedName>
        <fullName evidence="6">Putative transcription factor mafg</fullName>
    </submittedName>
</protein>
<keyword evidence="2" id="KW-0238">DNA-binding</keyword>
<dbReference type="OrthoDB" id="5974330at2759"/>
<organism evidence="6">
    <name type="scientific">Rhipicephalus microplus</name>
    <name type="common">Cattle tick</name>
    <name type="synonym">Boophilus microplus</name>
    <dbReference type="NCBI Taxonomy" id="6941"/>
    <lineage>
        <taxon>Eukaryota</taxon>
        <taxon>Metazoa</taxon>
        <taxon>Ecdysozoa</taxon>
        <taxon>Arthropoda</taxon>
        <taxon>Chelicerata</taxon>
        <taxon>Arachnida</taxon>
        <taxon>Acari</taxon>
        <taxon>Parasitiformes</taxon>
        <taxon>Ixodida</taxon>
        <taxon>Ixodoidea</taxon>
        <taxon>Ixodidae</taxon>
        <taxon>Rhipicephalinae</taxon>
        <taxon>Rhipicephalus</taxon>
        <taxon>Boophilus</taxon>
    </lineage>
</organism>
<dbReference type="PANTHER" id="PTHR10129">
    <property type="entry name" value="TRANSCRIPTION FACTOR MAF"/>
    <property type="match status" value="1"/>
</dbReference>
<keyword evidence="1" id="KW-0805">Transcription regulation</keyword>
<dbReference type="SMART" id="SM00338">
    <property type="entry name" value="BRLZ"/>
    <property type="match status" value="1"/>
</dbReference>
<evidence type="ECO:0000256" key="2">
    <source>
        <dbReference type="ARBA" id="ARBA00023125"/>
    </source>
</evidence>
<dbReference type="InterPro" id="IPR004827">
    <property type="entry name" value="bZIP"/>
</dbReference>
<dbReference type="InterPro" id="IPR008917">
    <property type="entry name" value="TF_DNA-bd_sf"/>
</dbReference>
<sequence length="186" mass="20985">MNSTTGINVEQFGSSATASHAETGWDSCQERQQPIGAGQGLQNGSQARNNEGCTPLGDAFAICQALGLTRSELVSMSVRQLNIRVRTAHLDGQQTRALKHLRRMLKNRGYAAICRTRRVEQRGYLEEQKETIRAHIEALEAENDEIAADIARVRRDFTGLLAWCIEHHMLTVEEIQFFEGLRREYE</sequence>
<feature type="coiled-coil region" evidence="4">
    <location>
        <begin position="122"/>
        <end position="156"/>
    </location>
</feature>